<dbReference type="Proteomes" id="UP000233837">
    <property type="component" value="Unassembled WGS sequence"/>
</dbReference>
<gene>
    <name evidence="1" type="ORF">MA16_Dca019669</name>
</gene>
<name>A0A2I0X193_9ASPA</name>
<sequence length="124" mass="13284">MATEGRRPQISGGLVDVHHTSISMSHGPAWSFSSSPPAFGSAFTSKETVFQNAAENQIDADGMMVQAMDESRMKFLDIIATEGNDVHWPSVSSSSKSQPTIGNNIQGIDGNVHLDADGNMELMM</sequence>
<protein>
    <submittedName>
        <fullName evidence="1">Uncharacterized protein</fullName>
    </submittedName>
</protein>
<accession>A0A2I0X193</accession>
<reference evidence="1 2" key="1">
    <citation type="journal article" date="2016" name="Sci. Rep.">
        <title>The Dendrobium catenatum Lindl. genome sequence provides insights into polysaccharide synthase, floral development and adaptive evolution.</title>
        <authorList>
            <person name="Zhang G.Q."/>
            <person name="Xu Q."/>
            <person name="Bian C."/>
            <person name="Tsai W.C."/>
            <person name="Yeh C.M."/>
            <person name="Liu K.W."/>
            <person name="Yoshida K."/>
            <person name="Zhang L.S."/>
            <person name="Chang S.B."/>
            <person name="Chen F."/>
            <person name="Shi Y."/>
            <person name="Su Y.Y."/>
            <person name="Zhang Y.Q."/>
            <person name="Chen L.J."/>
            <person name="Yin Y."/>
            <person name="Lin M."/>
            <person name="Huang H."/>
            <person name="Deng H."/>
            <person name="Wang Z.W."/>
            <person name="Zhu S.L."/>
            <person name="Zhao X."/>
            <person name="Deng C."/>
            <person name="Niu S.C."/>
            <person name="Huang J."/>
            <person name="Wang M."/>
            <person name="Liu G.H."/>
            <person name="Yang H.J."/>
            <person name="Xiao X.J."/>
            <person name="Hsiao Y.Y."/>
            <person name="Wu W.L."/>
            <person name="Chen Y.Y."/>
            <person name="Mitsuda N."/>
            <person name="Ohme-Takagi M."/>
            <person name="Luo Y.B."/>
            <person name="Van de Peer Y."/>
            <person name="Liu Z.J."/>
        </authorList>
    </citation>
    <scope>NUCLEOTIDE SEQUENCE [LARGE SCALE GENOMIC DNA]</scope>
    <source>
        <tissue evidence="1">The whole plant</tissue>
    </source>
</reference>
<evidence type="ECO:0000313" key="2">
    <source>
        <dbReference type="Proteomes" id="UP000233837"/>
    </source>
</evidence>
<dbReference type="EMBL" id="KZ502231">
    <property type="protein sequence ID" value="PKU81671.1"/>
    <property type="molecule type" value="Genomic_DNA"/>
</dbReference>
<reference evidence="1 2" key="2">
    <citation type="journal article" date="2017" name="Nature">
        <title>The Apostasia genome and the evolution of orchids.</title>
        <authorList>
            <person name="Zhang G.Q."/>
            <person name="Liu K.W."/>
            <person name="Li Z."/>
            <person name="Lohaus R."/>
            <person name="Hsiao Y.Y."/>
            <person name="Niu S.C."/>
            <person name="Wang J.Y."/>
            <person name="Lin Y.C."/>
            <person name="Xu Q."/>
            <person name="Chen L.J."/>
            <person name="Yoshida K."/>
            <person name="Fujiwara S."/>
            <person name="Wang Z.W."/>
            <person name="Zhang Y.Q."/>
            <person name="Mitsuda N."/>
            <person name="Wang M."/>
            <person name="Liu G.H."/>
            <person name="Pecoraro L."/>
            <person name="Huang H.X."/>
            <person name="Xiao X.J."/>
            <person name="Lin M."/>
            <person name="Wu X.Y."/>
            <person name="Wu W.L."/>
            <person name="Chen Y.Y."/>
            <person name="Chang S.B."/>
            <person name="Sakamoto S."/>
            <person name="Ohme-Takagi M."/>
            <person name="Yagi M."/>
            <person name="Zeng S.J."/>
            <person name="Shen C.Y."/>
            <person name="Yeh C.M."/>
            <person name="Luo Y.B."/>
            <person name="Tsai W.C."/>
            <person name="Van de Peer Y."/>
            <person name="Liu Z.J."/>
        </authorList>
    </citation>
    <scope>NUCLEOTIDE SEQUENCE [LARGE SCALE GENOMIC DNA]</scope>
    <source>
        <tissue evidence="1">The whole plant</tissue>
    </source>
</reference>
<evidence type="ECO:0000313" key="1">
    <source>
        <dbReference type="EMBL" id="PKU81671.1"/>
    </source>
</evidence>
<organism evidence="1 2">
    <name type="scientific">Dendrobium catenatum</name>
    <dbReference type="NCBI Taxonomy" id="906689"/>
    <lineage>
        <taxon>Eukaryota</taxon>
        <taxon>Viridiplantae</taxon>
        <taxon>Streptophyta</taxon>
        <taxon>Embryophyta</taxon>
        <taxon>Tracheophyta</taxon>
        <taxon>Spermatophyta</taxon>
        <taxon>Magnoliopsida</taxon>
        <taxon>Liliopsida</taxon>
        <taxon>Asparagales</taxon>
        <taxon>Orchidaceae</taxon>
        <taxon>Epidendroideae</taxon>
        <taxon>Malaxideae</taxon>
        <taxon>Dendrobiinae</taxon>
        <taxon>Dendrobium</taxon>
    </lineage>
</organism>
<proteinExistence type="predicted"/>
<keyword evidence="2" id="KW-1185">Reference proteome</keyword>
<dbReference type="AlphaFoldDB" id="A0A2I0X193"/>